<evidence type="ECO:0000256" key="2">
    <source>
        <dbReference type="SAM" id="Phobius"/>
    </source>
</evidence>
<proteinExistence type="predicted"/>
<evidence type="ECO:0000313" key="4">
    <source>
        <dbReference type="Proteomes" id="UP001234216"/>
    </source>
</evidence>
<feature type="transmembrane region" description="Helical" evidence="2">
    <location>
        <begin position="112"/>
        <end position="134"/>
    </location>
</feature>
<feature type="region of interest" description="Disordered" evidence="1">
    <location>
        <begin position="288"/>
        <end position="310"/>
    </location>
</feature>
<name>A0AAW8FD54_9ACTN</name>
<gene>
    <name evidence="3" type="ORF">QFZ22_003215</name>
</gene>
<feature type="transmembrane region" description="Helical" evidence="2">
    <location>
        <begin position="410"/>
        <end position="437"/>
    </location>
</feature>
<organism evidence="3 4">
    <name type="scientific">Streptomyces canus</name>
    <dbReference type="NCBI Taxonomy" id="58343"/>
    <lineage>
        <taxon>Bacteria</taxon>
        <taxon>Bacillati</taxon>
        <taxon>Actinomycetota</taxon>
        <taxon>Actinomycetes</taxon>
        <taxon>Kitasatosporales</taxon>
        <taxon>Streptomycetaceae</taxon>
        <taxon>Streptomyces</taxon>
        <taxon>Streptomyces aurantiacus group</taxon>
    </lineage>
</organism>
<keyword evidence="2" id="KW-0472">Membrane</keyword>
<evidence type="ECO:0000256" key="1">
    <source>
        <dbReference type="SAM" id="MobiDB-lite"/>
    </source>
</evidence>
<protein>
    <recommendedName>
        <fullName evidence="5">Aromatic ring-opening dioxygenase LigA</fullName>
    </recommendedName>
</protein>
<dbReference type="AlphaFoldDB" id="A0AAW8FD54"/>
<accession>A0AAW8FD54</accession>
<feature type="transmembrane region" description="Helical" evidence="2">
    <location>
        <begin position="21"/>
        <end position="44"/>
    </location>
</feature>
<reference evidence="3" key="1">
    <citation type="submission" date="2023-07" db="EMBL/GenBank/DDBJ databases">
        <title>Comparative genomics of wheat-associated soil bacteria to identify genetic determinants of phenazine resistance.</title>
        <authorList>
            <person name="Mouncey N."/>
        </authorList>
    </citation>
    <scope>NUCLEOTIDE SEQUENCE</scope>
    <source>
        <strain evidence="3">V4I22</strain>
    </source>
</reference>
<keyword evidence="2" id="KW-1133">Transmembrane helix</keyword>
<sequence>MSGRWTLDKGVNDLRPFPRCGRFVTVAVPLALTALTSAWLFLGATPARRAILWCSLLLLAASLAIWLVAVLRDGGRSRSETYQWAVRTASVSPGRGEGTVPRRLSGTLWLTVRYGGTVVTAFTLVALWVTLAAADARGTGTSAVLAQEGAVIERRPIVKIENQDAGNGPRSSATADYTVLLPASAGEGGVPVTFRADTNRRQGIGSELFVASVPERPELGAIGDDRLAEVERQLAGRAVEFDSMLVIGPFWGLATLAALIGWWLTESIRRPARTVTADWHSLRVAVAGTKEHTEPPPPGSPEAADEKKRREKTRRFQCLVLEGCGQGVPFRSEMELEAAGEALSGAHGWLLWHPLQRRGRDMLAELVGDDGWQLPGAVPVQVVERIAAEGLTEPAHPDPERRVRMLDLGAGWLVTASVSGVVGFAVAFGCLATLLLVPDGGAWRWWTALAGVLATAVGFTVQAMGRIGDGDRNGDAAASSQPAT</sequence>
<comment type="caution">
    <text evidence="3">The sequence shown here is derived from an EMBL/GenBank/DDBJ whole genome shotgun (WGS) entry which is preliminary data.</text>
</comment>
<evidence type="ECO:0008006" key="5">
    <source>
        <dbReference type="Google" id="ProtNLM"/>
    </source>
</evidence>
<dbReference type="Proteomes" id="UP001234216">
    <property type="component" value="Unassembled WGS sequence"/>
</dbReference>
<evidence type="ECO:0000313" key="3">
    <source>
        <dbReference type="EMBL" id="MDQ0907230.1"/>
    </source>
</evidence>
<feature type="transmembrane region" description="Helical" evidence="2">
    <location>
        <begin position="244"/>
        <end position="264"/>
    </location>
</feature>
<dbReference type="RefSeq" id="WP_306975653.1">
    <property type="nucleotide sequence ID" value="NZ_JAUSZV010000005.1"/>
</dbReference>
<feature type="transmembrane region" description="Helical" evidence="2">
    <location>
        <begin position="443"/>
        <end position="464"/>
    </location>
</feature>
<feature type="transmembrane region" description="Helical" evidence="2">
    <location>
        <begin position="50"/>
        <end position="71"/>
    </location>
</feature>
<dbReference type="EMBL" id="JAUSZV010000005">
    <property type="protein sequence ID" value="MDQ0907230.1"/>
    <property type="molecule type" value="Genomic_DNA"/>
</dbReference>
<keyword evidence="2" id="KW-0812">Transmembrane</keyword>